<feature type="compositionally biased region" description="Basic and acidic residues" evidence="6">
    <location>
        <begin position="122"/>
        <end position="131"/>
    </location>
</feature>
<evidence type="ECO:0000313" key="8">
    <source>
        <dbReference type="EMBL" id="KAK9052214.1"/>
    </source>
</evidence>
<feature type="compositionally biased region" description="Polar residues" evidence="6">
    <location>
        <begin position="501"/>
        <end position="520"/>
    </location>
</feature>
<feature type="compositionally biased region" description="Polar residues" evidence="6">
    <location>
        <begin position="646"/>
        <end position="665"/>
    </location>
</feature>
<accession>A0AAP0GL77</accession>
<dbReference type="Pfam" id="PF06886">
    <property type="entry name" value="TPX2"/>
    <property type="match status" value="1"/>
</dbReference>
<gene>
    <name evidence="8" type="ORF">SSX86_028842</name>
</gene>
<evidence type="ECO:0000256" key="5">
    <source>
        <dbReference type="ARBA" id="ARBA00023212"/>
    </source>
</evidence>
<protein>
    <recommendedName>
        <fullName evidence="7">TPX2 C-terminal domain-containing protein</fullName>
    </recommendedName>
</protein>
<sequence length="724" mass="80880">MAGEIEEPFQLNFQANLLQSGSISFGRFESESLSWERRSVFPHNRYLEEVEKYSKPGSVTEKKAYFEAEFRRKALLKQRSSECQDGGESPTVSNSDPHDFEEYGNFNEGSCTSNPSECNTETEIRHHEKGDVACFDGRTPDPRYNEDTTSQHQESQNHELNPVTTEDELGETHRSENDNVAGDTEQSIGLTPIEHVVLVDVSSQANDDSSFACQTSEIDHDSISSTLQTTLSPKVKPAAEKKLTRSTLKTQTNVSWSQKQVLNGSSKGSVRPRTSESKGLLVKATEKKSPRPASPLNVSGVKTSKAEVNARPEIIFTTVTFLFIIGCLHNSICMRHLISLHTIVKELRSEKAANVKAHFPLSEKSLHLTVNRSKPTVNPSKTRIGQSATDFSFKTDQRAENRKEFYTKIAEKIQAKEVEINQVQAKTLEKLEAATKQFRKSLNFKAKPLPSFYNESSHGSDLHKVTLKSQKPSIVTLVSKTPNQSRPSSQAISARHDKNPFKSSVPLNIRPSSSTSSTNRIRFPESVERNQPRPSSQAMSTRHDKNPFKSSVPLNIRPSSSTSSTNRIRFPESVERNQPRPSSQAMSTRHDKNPFKSSVPLNIRPSSSTSSTNRIRFPESGGRNQPRPSSRPSSQAMSTRHDKNPFKSSVPLNIRPGSSTSSTNRVRFPESVGRNHVPETKDKEKGKDAKLNKQRVPEPRVRDMVRKQVKNIHTWSGPKAGIVS</sequence>
<dbReference type="AlphaFoldDB" id="A0AAP0GL77"/>
<feature type="compositionally biased region" description="Polar residues" evidence="6">
    <location>
        <begin position="147"/>
        <end position="164"/>
    </location>
</feature>
<dbReference type="PANTHER" id="PTHR47067">
    <property type="entry name" value="TPX2 (TARGETING PROTEIN FOR XKLP2) PROTEIN FAMILY-RELATED"/>
    <property type="match status" value="1"/>
</dbReference>
<keyword evidence="9" id="KW-1185">Reference proteome</keyword>
<feature type="region of interest" description="Disordered" evidence="6">
    <location>
        <begin position="478"/>
        <end position="724"/>
    </location>
</feature>
<comment type="similarity">
    <text evidence="2">Belongs to the TPX2 family.</text>
</comment>
<evidence type="ECO:0000256" key="6">
    <source>
        <dbReference type="SAM" id="MobiDB-lite"/>
    </source>
</evidence>
<proteinExistence type="inferred from homology"/>
<name>A0AAP0GL77_9ASTR</name>
<feature type="domain" description="TPX2 C-terminal" evidence="7">
    <location>
        <begin position="391"/>
        <end position="459"/>
    </location>
</feature>
<feature type="compositionally biased region" description="Basic and acidic residues" evidence="6">
    <location>
        <begin position="676"/>
        <end position="706"/>
    </location>
</feature>
<dbReference type="PANTHER" id="PTHR47067:SF23">
    <property type="entry name" value="TPX2 (TARGETING PROTEIN FOR XKLP2) PROTEIN FAMILY-RELATED"/>
    <property type="match status" value="1"/>
</dbReference>
<feature type="compositionally biased region" description="Low complexity" evidence="6">
    <location>
        <begin position="620"/>
        <end position="635"/>
    </location>
</feature>
<dbReference type="EMBL" id="JBCNJP010000027">
    <property type="protein sequence ID" value="KAK9052214.1"/>
    <property type="molecule type" value="Genomic_DNA"/>
</dbReference>
<evidence type="ECO:0000256" key="4">
    <source>
        <dbReference type="ARBA" id="ARBA00022701"/>
    </source>
</evidence>
<organism evidence="8 9">
    <name type="scientific">Deinandra increscens subsp. villosa</name>
    <dbReference type="NCBI Taxonomy" id="3103831"/>
    <lineage>
        <taxon>Eukaryota</taxon>
        <taxon>Viridiplantae</taxon>
        <taxon>Streptophyta</taxon>
        <taxon>Embryophyta</taxon>
        <taxon>Tracheophyta</taxon>
        <taxon>Spermatophyta</taxon>
        <taxon>Magnoliopsida</taxon>
        <taxon>eudicotyledons</taxon>
        <taxon>Gunneridae</taxon>
        <taxon>Pentapetalae</taxon>
        <taxon>asterids</taxon>
        <taxon>campanulids</taxon>
        <taxon>Asterales</taxon>
        <taxon>Asteraceae</taxon>
        <taxon>Asteroideae</taxon>
        <taxon>Heliantheae alliance</taxon>
        <taxon>Madieae</taxon>
        <taxon>Madiinae</taxon>
        <taxon>Deinandra</taxon>
    </lineage>
</organism>
<evidence type="ECO:0000259" key="7">
    <source>
        <dbReference type="Pfam" id="PF06886"/>
    </source>
</evidence>
<dbReference type="InterPro" id="IPR044216">
    <property type="entry name" value="WDL7"/>
</dbReference>
<feature type="region of interest" description="Disordered" evidence="6">
    <location>
        <begin position="261"/>
        <end position="299"/>
    </location>
</feature>
<comment type="subcellular location">
    <subcellularLocation>
        <location evidence="1">Cytoplasm</location>
        <location evidence="1">Cytoskeleton</location>
    </subcellularLocation>
</comment>
<comment type="caution">
    <text evidence="8">The sequence shown here is derived from an EMBL/GenBank/DDBJ whole genome shotgun (WGS) entry which is preliminary data.</text>
</comment>
<reference evidence="8 9" key="1">
    <citation type="submission" date="2024-04" db="EMBL/GenBank/DDBJ databases">
        <title>The reference genome of an endangered Asteraceae, Deinandra increscens subsp. villosa, native to the Central Coast of California.</title>
        <authorList>
            <person name="Guilliams M."/>
            <person name="Hasenstab-Lehman K."/>
            <person name="Meyer R."/>
            <person name="Mcevoy S."/>
        </authorList>
    </citation>
    <scope>NUCLEOTIDE SEQUENCE [LARGE SCALE GENOMIC DNA]</scope>
    <source>
        <tissue evidence="8">Leaf</tissue>
    </source>
</reference>
<feature type="region of interest" description="Disordered" evidence="6">
    <location>
        <begin position="78"/>
        <end position="184"/>
    </location>
</feature>
<dbReference type="GO" id="GO:0005874">
    <property type="term" value="C:microtubule"/>
    <property type="evidence" value="ECO:0007669"/>
    <property type="project" value="UniProtKB-KW"/>
</dbReference>
<keyword evidence="5" id="KW-0206">Cytoskeleton</keyword>
<feature type="compositionally biased region" description="Polar residues" evidence="6">
    <location>
        <begin position="548"/>
        <end position="567"/>
    </location>
</feature>
<dbReference type="InterPro" id="IPR027329">
    <property type="entry name" value="TPX2_C"/>
</dbReference>
<evidence type="ECO:0000256" key="1">
    <source>
        <dbReference type="ARBA" id="ARBA00004245"/>
    </source>
</evidence>
<evidence type="ECO:0000256" key="3">
    <source>
        <dbReference type="ARBA" id="ARBA00022490"/>
    </source>
</evidence>
<keyword evidence="3" id="KW-0963">Cytoplasm</keyword>
<feature type="compositionally biased region" description="Basic and acidic residues" evidence="6">
    <location>
        <begin position="522"/>
        <end position="531"/>
    </location>
</feature>
<feature type="compositionally biased region" description="Polar residues" evidence="6">
    <location>
        <begin position="478"/>
        <end position="492"/>
    </location>
</feature>
<feature type="compositionally biased region" description="Polar residues" evidence="6">
    <location>
        <begin position="107"/>
        <end position="121"/>
    </location>
</feature>
<evidence type="ECO:0000256" key="2">
    <source>
        <dbReference type="ARBA" id="ARBA00005885"/>
    </source>
</evidence>
<feature type="compositionally biased region" description="Basic and acidic residues" evidence="6">
    <location>
        <begin position="569"/>
        <end position="578"/>
    </location>
</feature>
<evidence type="ECO:0000313" key="9">
    <source>
        <dbReference type="Proteomes" id="UP001408789"/>
    </source>
</evidence>
<dbReference type="Proteomes" id="UP001408789">
    <property type="component" value="Unassembled WGS sequence"/>
</dbReference>
<feature type="compositionally biased region" description="Polar residues" evidence="6">
    <location>
        <begin position="595"/>
        <end position="614"/>
    </location>
</feature>
<keyword evidence="4" id="KW-0493">Microtubule</keyword>